<evidence type="ECO:0000256" key="5">
    <source>
        <dbReference type="ARBA" id="ARBA00023239"/>
    </source>
</evidence>
<name>A0A3D9ZYT5_9ACTN</name>
<dbReference type="InterPro" id="IPR002129">
    <property type="entry name" value="PyrdxlP-dep_de-COase"/>
</dbReference>
<gene>
    <name evidence="8" type="ORF">DFJ67_8364</name>
</gene>
<dbReference type="InterPro" id="IPR015424">
    <property type="entry name" value="PyrdxlP-dep_Trfase"/>
</dbReference>
<evidence type="ECO:0000256" key="7">
    <source>
        <dbReference type="RuleBase" id="RU000382"/>
    </source>
</evidence>
<dbReference type="Proteomes" id="UP000256913">
    <property type="component" value="Unassembled WGS sequence"/>
</dbReference>
<dbReference type="OrthoDB" id="3335676at2"/>
<dbReference type="PANTHER" id="PTHR11999">
    <property type="entry name" value="GROUP II PYRIDOXAL-5-PHOSPHATE DECARBOXYLASE"/>
    <property type="match status" value="1"/>
</dbReference>
<dbReference type="Gene3D" id="3.90.1150.10">
    <property type="entry name" value="Aspartate Aminotransferase, domain 1"/>
    <property type="match status" value="1"/>
</dbReference>
<organism evidence="8 9">
    <name type="scientific">Asanoa ferruginea</name>
    <dbReference type="NCBI Taxonomy" id="53367"/>
    <lineage>
        <taxon>Bacteria</taxon>
        <taxon>Bacillati</taxon>
        <taxon>Actinomycetota</taxon>
        <taxon>Actinomycetes</taxon>
        <taxon>Micromonosporales</taxon>
        <taxon>Micromonosporaceae</taxon>
        <taxon>Asanoa</taxon>
    </lineage>
</organism>
<dbReference type="GO" id="GO:0004058">
    <property type="term" value="F:aromatic-L-amino-acid decarboxylase activity"/>
    <property type="evidence" value="ECO:0007669"/>
    <property type="project" value="UniProtKB-ARBA"/>
</dbReference>
<dbReference type="EMBL" id="QUMQ01000001">
    <property type="protein sequence ID" value="REG02272.1"/>
    <property type="molecule type" value="Genomic_DNA"/>
</dbReference>
<comment type="similarity">
    <text evidence="2 7">Belongs to the group II decarboxylase family.</text>
</comment>
<dbReference type="GO" id="GO:0030170">
    <property type="term" value="F:pyridoxal phosphate binding"/>
    <property type="evidence" value="ECO:0007669"/>
    <property type="project" value="InterPro"/>
</dbReference>
<evidence type="ECO:0000256" key="2">
    <source>
        <dbReference type="ARBA" id="ARBA00009533"/>
    </source>
</evidence>
<dbReference type="Pfam" id="PF00282">
    <property type="entry name" value="Pyridoxal_deC"/>
    <property type="match status" value="1"/>
</dbReference>
<dbReference type="PRINTS" id="PR00800">
    <property type="entry name" value="YHDCRBOXLASE"/>
</dbReference>
<accession>A0A3D9ZYT5</accession>
<evidence type="ECO:0000256" key="6">
    <source>
        <dbReference type="PIRSR" id="PIRSR602129-50"/>
    </source>
</evidence>
<keyword evidence="3" id="KW-0210">Decarboxylase</keyword>
<dbReference type="Gene3D" id="3.40.640.10">
    <property type="entry name" value="Type I PLP-dependent aspartate aminotransferase-like (Major domain)"/>
    <property type="match status" value="1"/>
</dbReference>
<reference evidence="8 9" key="1">
    <citation type="submission" date="2018-08" db="EMBL/GenBank/DDBJ databases">
        <title>Sequencing the genomes of 1000 actinobacteria strains.</title>
        <authorList>
            <person name="Klenk H.-P."/>
        </authorList>
    </citation>
    <scope>NUCLEOTIDE SEQUENCE [LARGE SCALE GENOMIC DNA]</scope>
    <source>
        <strain evidence="8 9">DSM 44099</strain>
    </source>
</reference>
<keyword evidence="9" id="KW-1185">Reference proteome</keyword>
<sequence length="466" mass="48555">MDPLHDDGTEHALRAVFDAAGPYLASLADRPVYSGSSEVKSLGGELPAVGSGAASVVDKLLSVGTSSATHSAGPRFFHFVTGGVTPAALAADWTVSLLDQNAFSRAASEFATSVETVALSWLTSLFGLPSSFGGALVGSATFANFTALGAATHWWASRHGVDVAAAGLAGLPRMPVFSGGYVHASARKALQMLGHGRESVSVHGSGRVDLSSLDRALASSGPAVVIANAGEVNAGDFDPLADLAALVSRHDAWLHVDGAFGLFAALSPRTAHLVAGLAQADSIACDGHKWLNVPYESGFAFLREPARLGAAFGMPGAPYLPGADSPRGGYGLLGPESSRRARSLPIWATLAAYGRSGYQAMVERHLDLAQELASLVDAAPDLERLAEVPLCIVCFRVRPPGVPESQLDDLNRRVGEALLDDGRVFAGTTVYEGRVALRPAIVNWRTTSRDVQLFVSVVRELAAALR</sequence>
<dbReference type="AlphaFoldDB" id="A0A3D9ZYT5"/>
<comment type="caution">
    <text evidence="8">The sequence shown here is derived from an EMBL/GenBank/DDBJ whole genome shotgun (WGS) entry which is preliminary data.</text>
</comment>
<dbReference type="GO" id="GO:0006520">
    <property type="term" value="P:amino acid metabolic process"/>
    <property type="evidence" value="ECO:0007669"/>
    <property type="project" value="InterPro"/>
</dbReference>
<dbReference type="SUPFAM" id="SSF53383">
    <property type="entry name" value="PLP-dependent transferases"/>
    <property type="match status" value="1"/>
</dbReference>
<evidence type="ECO:0000313" key="9">
    <source>
        <dbReference type="Proteomes" id="UP000256913"/>
    </source>
</evidence>
<protein>
    <submittedName>
        <fullName evidence="8">Glutamate/tyrosine decarboxylase-like PLP-dependent enzyme</fullName>
    </submittedName>
</protein>
<feature type="modified residue" description="N6-(pyridoxal phosphate)lysine" evidence="6">
    <location>
        <position position="289"/>
    </location>
</feature>
<evidence type="ECO:0000256" key="3">
    <source>
        <dbReference type="ARBA" id="ARBA00022793"/>
    </source>
</evidence>
<dbReference type="InterPro" id="IPR010977">
    <property type="entry name" value="Aromatic_deC"/>
</dbReference>
<dbReference type="InterPro" id="IPR015422">
    <property type="entry name" value="PyrdxlP-dep_Trfase_small"/>
</dbReference>
<dbReference type="RefSeq" id="WP_116075129.1">
    <property type="nucleotide sequence ID" value="NZ_BONB01000005.1"/>
</dbReference>
<evidence type="ECO:0000256" key="4">
    <source>
        <dbReference type="ARBA" id="ARBA00022898"/>
    </source>
</evidence>
<evidence type="ECO:0000256" key="1">
    <source>
        <dbReference type="ARBA" id="ARBA00001933"/>
    </source>
</evidence>
<evidence type="ECO:0000313" key="8">
    <source>
        <dbReference type="EMBL" id="REG02272.1"/>
    </source>
</evidence>
<dbReference type="InterPro" id="IPR015421">
    <property type="entry name" value="PyrdxlP-dep_Trfase_major"/>
</dbReference>
<comment type="cofactor">
    <cofactor evidence="1 6 7">
        <name>pyridoxal 5'-phosphate</name>
        <dbReference type="ChEBI" id="CHEBI:597326"/>
    </cofactor>
</comment>
<proteinExistence type="inferred from homology"/>
<keyword evidence="4 6" id="KW-0663">Pyridoxal phosphate</keyword>
<keyword evidence="5 7" id="KW-0456">Lyase</keyword>
<dbReference type="GO" id="GO:0019752">
    <property type="term" value="P:carboxylic acid metabolic process"/>
    <property type="evidence" value="ECO:0007669"/>
    <property type="project" value="InterPro"/>
</dbReference>
<dbReference type="PANTHER" id="PTHR11999:SF70">
    <property type="entry name" value="MIP05841P"/>
    <property type="match status" value="1"/>
</dbReference>